<sequence length="446" mass="48732">MNEIITEQLDIKEEKTTSINSESKVVEKKYLVPFILISSLFALWGFANDITNPMVSAFQSVMEISTFKASLVQFAFYGGYFTMALPAALLIKKYSYKSVILIGLGLYAVGALLFIPAAQFQMFGFFLVSLYILTFGLAFLETTANPLILSLGSKETATRRLNLAQSFNPIGSITGMFVAQQFILSNLQSAEKNTDGSLIYAGLDEVAKQAVKVHDLMIIRNPYALLGIVVIGVAVVIAVTKIPNNKEADEKFNLGATLKRLVGNKIYREGVVAQIFYVGAQIMCWTFIIQYAENLGYSKADAQSLNIIAMVMFLICRFIATALMKYVNSALLLTIFAFGGVTTMCITIFVGGTEGLYALVATSAFMSLMFPTIYGITLENLDHDAEFGAAGLVMAIVGGALMPPMQGAMIDQESILGIDGVNFSFIIPLVCFCMIALFGYRRFVTK</sequence>
<evidence type="ECO:0000256" key="6">
    <source>
        <dbReference type="SAM" id="Phobius"/>
    </source>
</evidence>
<feature type="transmembrane region" description="Helical" evidence="6">
    <location>
        <begin position="67"/>
        <end position="91"/>
    </location>
</feature>
<protein>
    <submittedName>
        <fullName evidence="7">L-fucose:H+ symporter permease</fullName>
    </submittedName>
</protein>
<dbReference type="AlphaFoldDB" id="A0A3Q9FPL3"/>
<dbReference type="NCBIfam" id="TIGR00885">
    <property type="entry name" value="fucP"/>
    <property type="match status" value="1"/>
</dbReference>
<evidence type="ECO:0000256" key="2">
    <source>
        <dbReference type="ARBA" id="ARBA00022475"/>
    </source>
</evidence>
<dbReference type="GO" id="GO:0005886">
    <property type="term" value="C:plasma membrane"/>
    <property type="evidence" value="ECO:0007669"/>
    <property type="project" value="UniProtKB-SubCell"/>
</dbReference>
<feature type="transmembrane region" description="Helical" evidence="6">
    <location>
        <begin position="356"/>
        <end position="377"/>
    </location>
</feature>
<feature type="transmembrane region" description="Helical" evidence="6">
    <location>
        <begin position="98"/>
        <end position="117"/>
    </location>
</feature>
<reference evidence="7 8" key="1">
    <citation type="submission" date="2018-12" db="EMBL/GenBank/DDBJ databases">
        <title>Flammeovirga pectinis sp. nov., isolated from the gut of the Korean scallop, Patinopecten yessoensis.</title>
        <authorList>
            <person name="Bae J.-W."/>
            <person name="Jeong Y.-S."/>
            <person name="Kang W."/>
        </authorList>
    </citation>
    <scope>NUCLEOTIDE SEQUENCE [LARGE SCALE GENOMIC DNA]</scope>
    <source>
        <strain evidence="7 8">L12M1</strain>
    </source>
</reference>
<dbReference type="InterPro" id="IPR011701">
    <property type="entry name" value="MFS"/>
</dbReference>
<dbReference type="Proteomes" id="UP000267268">
    <property type="component" value="Chromosome 2"/>
</dbReference>
<feature type="transmembrane region" description="Helical" evidence="6">
    <location>
        <begin position="330"/>
        <end position="350"/>
    </location>
</feature>
<gene>
    <name evidence="7" type="primary">fucP</name>
    <name evidence="7" type="ORF">EI427_22330</name>
</gene>
<keyword evidence="8" id="KW-1185">Reference proteome</keyword>
<dbReference type="EMBL" id="CP034563">
    <property type="protein sequence ID" value="AZQ64963.1"/>
    <property type="molecule type" value="Genomic_DNA"/>
</dbReference>
<dbReference type="CDD" id="cd17394">
    <property type="entry name" value="MFS_FucP_like"/>
    <property type="match status" value="1"/>
</dbReference>
<dbReference type="Pfam" id="PF07690">
    <property type="entry name" value="MFS_1"/>
    <property type="match status" value="1"/>
</dbReference>
<comment type="subcellular location">
    <subcellularLocation>
        <location evidence="1">Cell inner membrane</location>
        <topology evidence="1">Multi-pass membrane protein</topology>
    </subcellularLocation>
</comment>
<feature type="transmembrane region" description="Helical" evidence="6">
    <location>
        <begin position="304"/>
        <end position="323"/>
    </location>
</feature>
<dbReference type="InterPro" id="IPR050375">
    <property type="entry name" value="MFS_TsgA-like"/>
</dbReference>
<keyword evidence="4 6" id="KW-1133">Transmembrane helix</keyword>
<evidence type="ECO:0000313" key="7">
    <source>
        <dbReference type="EMBL" id="AZQ64963.1"/>
    </source>
</evidence>
<feature type="transmembrane region" description="Helical" evidence="6">
    <location>
        <begin position="421"/>
        <end position="440"/>
    </location>
</feature>
<dbReference type="Gene3D" id="1.20.1250.20">
    <property type="entry name" value="MFS general substrate transporter like domains"/>
    <property type="match status" value="2"/>
</dbReference>
<dbReference type="KEGG" id="fll:EI427_22330"/>
<feature type="transmembrane region" description="Helical" evidence="6">
    <location>
        <begin position="161"/>
        <end position="183"/>
    </location>
</feature>
<evidence type="ECO:0000256" key="5">
    <source>
        <dbReference type="ARBA" id="ARBA00023136"/>
    </source>
</evidence>
<dbReference type="OrthoDB" id="9795150at2"/>
<feature type="transmembrane region" description="Helical" evidence="6">
    <location>
        <begin position="30"/>
        <end position="47"/>
    </location>
</feature>
<feature type="transmembrane region" description="Helical" evidence="6">
    <location>
        <begin position="223"/>
        <end position="242"/>
    </location>
</feature>
<dbReference type="InterPro" id="IPR005275">
    <property type="entry name" value="Lfuc_symporter_FucP"/>
</dbReference>
<dbReference type="GO" id="GO:0015535">
    <property type="term" value="F:fucose:proton symporter activity"/>
    <property type="evidence" value="ECO:0007669"/>
    <property type="project" value="InterPro"/>
</dbReference>
<dbReference type="SUPFAM" id="SSF103473">
    <property type="entry name" value="MFS general substrate transporter"/>
    <property type="match status" value="1"/>
</dbReference>
<dbReference type="PANTHER" id="PTHR43702">
    <property type="entry name" value="L-FUCOSE-PROTON SYMPORTER"/>
    <property type="match status" value="1"/>
</dbReference>
<name>A0A3Q9FPL3_9BACT</name>
<organism evidence="7 8">
    <name type="scientific">Flammeovirga pectinis</name>
    <dbReference type="NCBI Taxonomy" id="2494373"/>
    <lineage>
        <taxon>Bacteria</taxon>
        <taxon>Pseudomonadati</taxon>
        <taxon>Bacteroidota</taxon>
        <taxon>Cytophagia</taxon>
        <taxon>Cytophagales</taxon>
        <taxon>Flammeovirgaceae</taxon>
        <taxon>Flammeovirga</taxon>
    </lineage>
</organism>
<keyword evidence="5 6" id="KW-0472">Membrane</keyword>
<keyword evidence="3 6" id="KW-0812">Transmembrane</keyword>
<dbReference type="RefSeq" id="WP_126619205.1">
    <property type="nucleotide sequence ID" value="NZ_CP034563.1"/>
</dbReference>
<feature type="transmembrane region" description="Helical" evidence="6">
    <location>
        <begin position="389"/>
        <end position="409"/>
    </location>
</feature>
<accession>A0A3Q9FPL3</accession>
<proteinExistence type="predicted"/>
<dbReference type="PANTHER" id="PTHR43702:SF11">
    <property type="entry name" value="L-FUCOSE-PROTON SYMPORTER"/>
    <property type="match status" value="1"/>
</dbReference>
<keyword evidence="2" id="KW-1003">Cell membrane</keyword>
<evidence type="ECO:0000313" key="8">
    <source>
        <dbReference type="Proteomes" id="UP000267268"/>
    </source>
</evidence>
<dbReference type="InterPro" id="IPR036259">
    <property type="entry name" value="MFS_trans_sf"/>
</dbReference>
<evidence type="ECO:0000256" key="1">
    <source>
        <dbReference type="ARBA" id="ARBA00004429"/>
    </source>
</evidence>
<feature type="transmembrane region" description="Helical" evidence="6">
    <location>
        <begin position="270"/>
        <end position="292"/>
    </location>
</feature>
<evidence type="ECO:0000256" key="4">
    <source>
        <dbReference type="ARBA" id="ARBA00022989"/>
    </source>
</evidence>
<evidence type="ECO:0000256" key="3">
    <source>
        <dbReference type="ARBA" id="ARBA00022692"/>
    </source>
</evidence>